<gene>
    <name evidence="1" type="ORF">CA615_04155</name>
</gene>
<evidence type="ECO:0000313" key="1">
    <source>
        <dbReference type="EMBL" id="RAP03080.1"/>
    </source>
</evidence>
<dbReference type="RefSeq" id="WP_112149540.1">
    <property type="nucleotide sequence ID" value="NZ_NGJK01000046.1"/>
</dbReference>
<dbReference type="EMBL" id="NGJK01000046">
    <property type="protein sequence ID" value="RAP03080.1"/>
    <property type="molecule type" value="Genomic_DNA"/>
</dbReference>
<reference evidence="1 2" key="1">
    <citation type="submission" date="2017-05" db="EMBL/GenBank/DDBJ databases">
        <title>Host range expansion of the Methanosphaera genus to humans and monogastric animals involves recent and extensive reduction in genome content.</title>
        <authorList>
            <person name="Hoedt E.C."/>
            <person name="Volmer J.G."/>
            <person name="Parks D.H."/>
            <person name="Rosewarne C.P."/>
            <person name="Denman S.E."/>
            <person name="Mcsweeney C.S."/>
            <person name="O Cuiv P."/>
            <person name="Hugenholtz P."/>
            <person name="Tyson G.W."/>
            <person name="Morrison M."/>
        </authorList>
    </citation>
    <scope>NUCLEOTIDE SEQUENCE [LARGE SCALE GENOMIC DNA]</scope>
    <source>
        <strain evidence="1 2">PA5</strain>
    </source>
</reference>
<comment type="caution">
    <text evidence="1">The sequence shown here is derived from an EMBL/GenBank/DDBJ whole genome shotgun (WGS) entry which is preliminary data.</text>
</comment>
<proteinExistence type="predicted"/>
<dbReference type="AlphaFoldDB" id="A0A328Q8N7"/>
<sequence length="99" mass="11423">MDTIRDVLKKFNVDLELSEEALNLSGNWEVDVTYTKYRKEINKNTGGIKHIFTAYNNGIFELIIDLTEERSIQFLYRPSENHFNMGSVYSADGSVMGCY</sequence>
<protein>
    <submittedName>
        <fullName evidence="1">Uncharacterized protein</fullName>
    </submittedName>
</protein>
<accession>A0A328Q8N7</accession>
<evidence type="ECO:0000313" key="2">
    <source>
        <dbReference type="Proteomes" id="UP000248557"/>
    </source>
</evidence>
<dbReference type="Proteomes" id="UP000248557">
    <property type="component" value="Unassembled WGS sequence"/>
</dbReference>
<name>A0A328Q8N7_9EURY</name>
<organism evidence="1 2">
    <name type="scientific">Methanosphaera stadtmanae</name>
    <dbReference type="NCBI Taxonomy" id="2317"/>
    <lineage>
        <taxon>Archaea</taxon>
        <taxon>Methanobacteriati</taxon>
        <taxon>Methanobacteriota</taxon>
        <taxon>Methanomada group</taxon>
        <taxon>Methanobacteria</taxon>
        <taxon>Methanobacteriales</taxon>
        <taxon>Methanobacteriaceae</taxon>
        <taxon>Methanosphaera</taxon>
    </lineage>
</organism>